<dbReference type="EMBL" id="MFID01000021">
    <property type="protein sequence ID" value="OGF80972.1"/>
    <property type="molecule type" value="Genomic_DNA"/>
</dbReference>
<protein>
    <recommendedName>
        <fullName evidence="3">DUF4932 domain-containing protein</fullName>
    </recommendedName>
</protein>
<evidence type="ECO:0000313" key="2">
    <source>
        <dbReference type="Proteomes" id="UP000178114"/>
    </source>
</evidence>
<dbReference type="STRING" id="1798351.A2930_03165"/>
<sequence length="575" mass="65652">MRKSTTLFAIVLIFSFILGSNVFGNVFPNALAVNNEQALLGLNVGELRARLPKDVFEEASKIPDKAHYLLGLEPSNDEFEQYLQMRKFSRTRELIYGKNYPGVIDRSSPDYRLQGERSLQSILELHGKKMRILYTHHVFTEESMYTYWSKMGEKNLAEFSPVYQKYLVRWADGKLSDVQWKDVQRLMGWAQFEAVKENVVVGTIAKALKKDVADYAKINLTEGVLKARREILADPNYGDKLETPLAGPGNLKVKDILPLPYSKAEDFMPDVFIMGPFSFGMGFANFKTLETQRIAAVDIIGLMYDYVTGSPNITAHEFVHSNPTLQSTPLDFYFDLEMFANFTTSEMMGFLFHPYDAVLRDEVDTFWGYDAKEAIKKIFPGEFLAVRELNRSEFMKQRDAIKKIQAELLDFLTNPKDGFLVRFYSDPYYWITVNTKMCDTAGAFRLMFAQRYEPAGLFDPEKKDKDGNVIPPSLQTKAWLEREEESGRIALLAKKAMEKTGKMSKFGEELSKVQDLSGTATCPVHSRFFLMAKTEENEFLSVVRPIVESAKKGDADARFLLLRIFGSGLIFRSVH</sequence>
<accession>A0A1F5WZ94</accession>
<name>A0A1F5WZ94_9BACT</name>
<gene>
    <name evidence="1" type="ORF">A2930_03165</name>
</gene>
<proteinExistence type="predicted"/>
<dbReference type="AlphaFoldDB" id="A0A1F5WZ94"/>
<organism evidence="1 2">
    <name type="scientific">Candidatus Giovannonibacteria bacterium RIFCSPLOWO2_01_FULL_45_34</name>
    <dbReference type="NCBI Taxonomy" id="1798351"/>
    <lineage>
        <taxon>Bacteria</taxon>
        <taxon>Candidatus Giovannoniibacteriota</taxon>
    </lineage>
</organism>
<reference evidence="1 2" key="1">
    <citation type="journal article" date="2016" name="Nat. Commun.">
        <title>Thousands of microbial genomes shed light on interconnected biogeochemical processes in an aquifer system.</title>
        <authorList>
            <person name="Anantharaman K."/>
            <person name="Brown C.T."/>
            <person name="Hug L.A."/>
            <person name="Sharon I."/>
            <person name="Castelle C.J."/>
            <person name="Probst A.J."/>
            <person name="Thomas B.C."/>
            <person name="Singh A."/>
            <person name="Wilkins M.J."/>
            <person name="Karaoz U."/>
            <person name="Brodie E.L."/>
            <person name="Williams K.H."/>
            <person name="Hubbard S.S."/>
            <person name="Banfield J.F."/>
        </authorList>
    </citation>
    <scope>NUCLEOTIDE SEQUENCE [LARGE SCALE GENOMIC DNA]</scope>
</reference>
<evidence type="ECO:0008006" key="3">
    <source>
        <dbReference type="Google" id="ProtNLM"/>
    </source>
</evidence>
<dbReference type="Proteomes" id="UP000178114">
    <property type="component" value="Unassembled WGS sequence"/>
</dbReference>
<comment type="caution">
    <text evidence="1">The sequence shown here is derived from an EMBL/GenBank/DDBJ whole genome shotgun (WGS) entry which is preliminary data.</text>
</comment>
<evidence type="ECO:0000313" key="1">
    <source>
        <dbReference type="EMBL" id="OGF80972.1"/>
    </source>
</evidence>